<dbReference type="AlphaFoldDB" id="A0A438N1H4"/>
<dbReference type="GO" id="GO:0016787">
    <property type="term" value="F:hydrolase activity"/>
    <property type="evidence" value="ECO:0007669"/>
    <property type="project" value="UniProtKB-KW"/>
</dbReference>
<protein>
    <recommendedName>
        <fullName evidence="2">Alpha/beta hydrolase fold-3 domain-containing protein</fullName>
    </recommendedName>
</protein>
<name>A0A438N1H4_EXOME</name>
<evidence type="ECO:0000313" key="4">
    <source>
        <dbReference type="Proteomes" id="UP000288859"/>
    </source>
</evidence>
<evidence type="ECO:0000256" key="1">
    <source>
        <dbReference type="ARBA" id="ARBA00022801"/>
    </source>
</evidence>
<comment type="caution">
    <text evidence="3">The sequence shown here is derived from an EMBL/GenBank/DDBJ whole genome shotgun (WGS) entry which is preliminary data.</text>
</comment>
<dbReference type="Gene3D" id="3.40.50.1820">
    <property type="entry name" value="alpha/beta hydrolase"/>
    <property type="match status" value="1"/>
</dbReference>
<dbReference type="Proteomes" id="UP000288859">
    <property type="component" value="Unassembled WGS sequence"/>
</dbReference>
<dbReference type="EMBL" id="NAJM01000028">
    <property type="protein sequence ID" value="RVX69547.1"/>
    <property type="molecule type" value="Genomic_DNA"/>
</dbReference>
<reference evidence="3 4" key="1">
    <citation type="submission" date="2017-03" db="EMBL/GenBank/DDBJ databases">
        <title>Genomes of endolithic fungi from Antarctica.</title>
        <authorList>
            <person name="Coleine C."/>
            <person name="Masonjones S."/>
            <person name="Stajich J.E."/>
        </authorList>
    </citation>
    <scope>NUCLEOTIDE SEQUENCE [LARGE SCALE GENOMIC DNA]</scope>
    <source>
        <strain evidence="3 4">CCFEE 6314</strain>
    </source>
</reference>
<dbReference type="OrthoDB" id="433474at2759"/>
<keyword evidence="1" id="KW-0378">Hydrolase</keyword>
<sequence>MPLKLDPNFARAIKDLPPPRESPPVGDVATRRINVADGLGKLLLQMHTSDDIETEVFEIKMDNGSTVAVHRFFSKPTKAPTEAASGPAVLHIHGGGYISMDVDMWSPALKSQVSQTSIQIFSVCYSLAPEAPYPTALEECYATLLWLQMNAEKYNIDPSRIAVQGESAGGGLAAAVSLLARDRKLSPPIAKQILIYPMLDDRNVSANGNLEPFATWSLSDNITAWTAYLGTEPGSNTTSYYAAPARATELSGLPITYMDMGELDIFRDENLSYASRLAAANISLELHVYPGVPHAFEFIAPHSYHAQNAMANRWKALSAL</sequence>
<proteinExistence type="predicted"/>
<dbReference type="Pfam" id="PF07859">
    <property type="entry name" value="Abhydrolase_3"/>
    <property type="match status" value="1"/>
</dbReference>
<dbReference type="PANTHER" id="PTHR48081">
    <property type="entry name" value="AB HYDROLASE SUPERFAMILY PROTEIN C4A8.06C"/>
    <property type="match status" value="1"/>
</dbReference>
<dbReference type="VEuPathDB" id="FungiDB:PV10_04530"/>
<dbReference type="InterPro" id="IPR050300">
    <property type="entry name" value="GDXG_lipolytic_enzyme"/>
</dbReference>
<dbReference type="SUPFAM" id="SSF53474">
    <property type="entry name" value="alpha/beta-Hydrolases"/>
    <property type="match status" value="1"/>
</dbReference>
<gene>
    <name evidence="3" type="ORF">B0A52_06611</name>
</gene>
<evidence type="ECO:0000259" key="2">
    <source>
        <dbReference type="Pfam" id="PF07859"/>
    </source>
</evidence>
<feature type="domain" description="Alpha/beta hydrolase fold-3" evidence="2">
    <location>
        <begin position="89"/>
        <end position="296"/>
    </location>
</feature>
<evidence type="ECO:0000313" key="3">
    <source>
        <dbReference type="EMBL" id="RVX69547.1"/>
    </source>
</evidence>
<dbReference type="InterPro" id="IPR029058">
    <property type="entry name" value="AB_hydrolase_fold"/>
</dbReference>
<dbReference type="PANTHER" id="PTHR48081:SF8">
    <property type="entry name" value="ALPHA_BETA HYDROLASE FOLD-3 DOMAIN-CONTAINING PROTEIN-RELATED"/>
    <property type="match status" value="1"/>
</dbReference>
<dbReference type="InterPro" id="IPR013094">
    <property type="entry name" value="AB_hydrolase_3"/>
</dbReference>
<organism evidence="3 4">
    <name type="scientific">Exophiala mesophila</name>
    <name type="common">Black yeast-like fungus</name>
    <dbReference type="NCBI Taxonomy" id="212818"/>
    <lineage>
        <taxon>Eukaryota</taxon>
        <taxon>Fungi</taxon>
        <taxon>Dikarya</taxon>
        <taxon>Ascomycota</taxon>
        <taxon>Pezizomycotina</taxon>
        <taxon>Eurotiomycetes</taxon>
        <taxon>Chaetothyriomycetidae</taxon>
        <taxon>Chaetothyriales</taxon>
        <taxon>Herpotrichiellaceae</taxon>
        <taxon>Exophiala</taxon>
    </lineage>
</organism>
<accession>A0A438N1H4</accession>